<evidence type="ECO:0000313" key="8">
    <source>
        <dbReference type="Proteomes" id="UP000218231"/>
    </source>
</evidence>
<evidence type="ECO:0000313" key="7">
    <source>
        <dbReference type="EMBL" id="PAV61144.1"/>
    </source>
</evidence>
<keyword evidence="8" id="KW-1185">Reference proteome</keyword>
<keyword evidence="3 6" id="KW-1133">Transmembrane helix</keyword>
<evidence type="ECO:0000256" key="2">
    <source>
        <dbReference type="ARBA" id="ARBA00022692"/>
    </source>
</evidence>
<dbReference type="PANTHER" id="PTHR11040:SF140">
    <property type="entry name" value="ZRT (ZRT), IRT- (IRT-) LIKE PROTEIN TRANSPORTER"/>
    <property type="match status" value="1"/>
</dbReference>
<dbReference type="GO" id="GO:0005385">
    <property type="term" value="F:zinc ion transmembrane transporter activity"/>
    <property type="evidence" value="ECO:0007669"/>
    <property type="project" value="TreeGrafter"/>
</dbReference>
<organism evidence="7 8">
    <name type="scientific">Diploscapter pachys</name>
    <dbReference type="NCBI Taxonomy" id="2018661"/>
    <lineage>
        <taxon>Eukaryota</taxon>
        <taxon>Metazoa</taxon>
        <taxon>Ecdysozoa</taxon>
        <taxon>Nematoda</taxon>
        <taxon>Chromadorea</taxon>
        <taxon>Rhabditida</taxon>
        <taxon>Rhabditina</taxon>
        <taxon>Rhabditomorpha</taxon>
        <taxon>Rhabditoidea</taxon>
        <taxon>Rhabditidae</taxon>
        <taxon>Diploscapter</taxon>
    </lineage>
</organism>
<protein>
    <recommendedName>
        <fullName evidence="9">Zinc/iron permease</fullName>
    </recommendedName>
</protein>
<evidence type="ECO:0000256" key="5">
    <source>
        <dbReference type="SAM" id="MobiDB-lite"/>
    </source>
</evidence>
<feature type="transmembrane region" description="Helical" evidence="6">
    <location>
        <begin position="184"/>
        <end position="203"/>
    </location>
</feature>
<reference evidence="7 8" key="1">
    <citation type="journal article" date="2017" name="Curr. Biol.">
        <title>Genome architecture and evolution of a unichromosomal asexual nematode.</title>
        <authorList>
            <person name="Fradin H."/>
            <person name="Zegar C."/>
            <person name="Gutwein M."/>
            <person name="Lucas J."/>
            <person name="Kovtun M."/>
            <person name="Corcoran D."/>
            <person name="Baugh L.R."/>
            <person name="Kiontke K."/>
            <person name="Gunsalus K."/>
            <person name="Fitch D.H."/>
            <person name="Piano F."/>
        </authorList>
    </citation>
    <scope>NUCLEOTIDE SEQUENCE [LARGE SCALE GENOMIC DNA]</scope>
    <source>
        <strain evidence="7">PF1309</strain>
    </source>
</reference>
<evidence type="ECO:0008006" key="9">
    <source>
        <dbReference type="Google" id="ProtNLM"/>
    </source>
</evidence>
<name>A0A2A2JHM1_9BILA</name>
<feature type="transmembrane region" description="Helical" evidence="6">
    <location>
        <begin position="68"/>
        <end position="90"/>
    </location>
</feature>
<feature type="compositionally biased region" description="Basic and acidic residues" evidence="5">
    <location>
        <begin position="148"/>
        <end position="158"/>
    </location>
</feature>
<dbReference type="OrthoDB" id="448280at2759"/>
<dbReference type="InterPro" id="IPR003689">
    <property type="entry name" value="ZIP"/>
</dbReference>
<comment type="caution">
    <text evidence="7">The sequence shown here is derived from an EMBL/GenBank/DDBJ whole genome shotgun (WGS) entry which is preliminary data.</text>
</comment>
<dbReference type="GO" id="GO:0005886">
    <property type="term" value="C:plasma membrane"/>
    <property type="evidence" value="ECO:0007669"/>
    <property type="project" value="TreeGrafter"/>
</dbReference>
<keyword evidence="4 6" id="KW-0472">Membrane</keyword>
<evidence type="ECO:0000256" key="4">
    <source>
        <dbReference type="ARBA" id="ARBA00023136"/>
    </source>
</evidence>
<dbReference type="Proteomes" id="UP000218231">
    <property type="component" value="Unassembled WGS sequence"/>
</dbReference>
<feature type="transmembrane region" description="Helical" evidence="6">
    <location>
        <begin position="39"/>
        <end position="59"/>
    </location>
</feature>
<evidence type="ECO:0000256" key="1">
    <source>
        <dbReference type="ARBA" id="ARBA00004141"/>
    </source>
</evidence>
<feature type="transmembrane region" description="Helical" evidence="6">
    <location>
        <begin position="272"/>
        <end position="298"/>
    </location>
</feature>
<dbReference type="PANTHER" id="PTHR11040">
    <property type="entry name" value="ZINC/IRON TRANSPORTER"/>
    <property type="match status" value="1"/>
</dbReference>
<keyword evidence="2 6" id="KW-0812">Transmembrane</keyword>
<comment type="subcellular location">
    <subcellularLocation>
        <location evidence="1">Membrane</location>
        <topology evidence="1">Multi-pass membrane protein</topology>
    </subcellularLocation>
</comment>
<feature type="region of interest" description="Disordered" evidence="5">
    <location>
        <begin position="148"/>
        <end position="173"/>
    </location>
</feature>
<feature type="transmembrane region" description="Helical" evidence="6">
    <location>
        <begin position="110"/>
        <end position="129"/>
    </location>
</feature>
<accession>A0A2A2JHM1</accession>
<sequence length="332" mass="36376">MVRLRSAWIDELPHTIEQASDLLGDEPTPPPGPRDSLRAVLLLILFIATFFACLSATFLRGEWAKSHLLSLIACTGGGVFLGACMLDLLPDCIESFEKAGIEVDFPIPEASVTAGFLLIVIIEQVAKWLRERHFSQPGARFLLHAHSHDDPSTSHDAENPGDTTSMHAEESDEETMTQMLGTMMLVMALSVHSLFEGLSMAVTGQAADLIQIFFALLLHKCIMGFCLGVRLVQCEMRIMWLTITDLIFSIQVLIGGLAGIGIIRFISGGEKATAMAVTSVLQGIACGTFLYITTFEVLPHELNSKNVHRLVKLAFILLGFFIVVIFQLTFKA</sequence>
<dbReference type="AlphaFoldDB" id="A0A2A2JHM1"/>
<dbReference type="STRING" id="2018661.A0A2A2JHM1"/>
<dbReference type="Pfam" id="PF02535">
    <property type="entry name" value="Zip"/>
    <property type="match status" value="1"/>
</dbReference>
<evidence type="ECO:0000256" key="6">
    <source>
        <dbReference type="SAM" id="Phobius"/>
    </source>
</evidence>
<dbReference type="EMBL" id="LIAE01010432">
    <property type="protein sequence ID" value="PAV61144.1"/>
    <property type="molecule type" value="Genomic_DNA"/>
</dbReference>
<gene>
    <name evidence="7" type="ORF">WR25_13343</name>
</gene>
<feature type="transmembrane region" description="Helical" evidence="6">
    <location>
        <begin position="310"/>
        <end position="330"/>
    </location>
</feature>
<feature type="transmembrane region" description="Helical" evidence="6">
    <location>
        <begin position="239"/>
        <end position="266"/>
    </location>
</feature>
<feature type="transmembrane region" description="Helical" evidence="6">
    <location>
        <begin position="209"/>
        <end position="232"/>
    </location>
</feature>
<evidence type="ECO:0000256" key="3">
    <source>
        <dbReference type="ARBA" id="ARBA00022989"/>
    </source>
</evidence>
<proteinExistence type="predicted"/>